<evidence type="ECO:0000313" key="2">
    <source>
        <dbReference type="Proteomes" id="UP000232003"/>
    </source>
</evidence>
<gene>
    <name evidence="1" type="ORF">COO91_09535</name>
</gene>
<proteinExistence type="predicted"/>
<dbReference type="Proteomes" id="UP000232003">
    <property type="component" value="Plasmid pNFSY05"/>
</dbReference>
<dbReference type="AlphaFoldDB" id="A0A2K8T6U2"/>
<geneLocation type="plasmid" evidence="2">
    <name>pnfsy05</name>
</geneLocation>
<dbReference type="EMBL" id="CP024790">
    <property type="protein sequence ID" value="AUB43360.1"/>
    <property type="molecule type" value="Genomic_DNA"/>
</dbReference>
<keyword evidence="1" id="KW-0614">Plasmid</keyword>
<name>A0A2K8T6U2_9NOSO</name>
<dbReference type="KEGG" id="nfl:COO91_09535"/>
<sequence>MPAIASVEKFGLGQMNNSPSRYPLVKIADARARVMGLFTGVP</sequence>
<accession>A0A2K8T6U2</accession>
<keyword evidence="2" id="KW-1185">Reference proteome</keyword>
<evidence type="ECO:0000313" key="1">
    <source>
        <dbReference type="EMBL" id="AUB43360.1"/>
    </source>
</evidence>
<organism evidence="1 2">
    <name type="scientific">Nostoc flagelliforme CCNUN1</name>
    <dbReference type="NCBI Taxonomy" id="2038116"/>
    <lineage>
        <taxon>Bacteria</taxon>
        <taxon>Bacillati</taxon>
        <taxon>Cyanobacteriota</taxon>
        <taxon>Cyanophyceae</taxon>
        <taxon>Nostocales</taxon>
        <taxon>Nostocaceae</taxon>
        <taxon>Nostoc</taxon>
    </lineage>
</organism>
<protein>
    <submittedName>
        <fullName evidence="1">Uncharacterized protein</fullName>
    </submittedName>
</protein>
<reference evidence="1 2" key="1">
    <citation type="submission" date="2017-11" db="EMBL/GenBank/DDBJ databases">
        <title>Complete genome of a free-living desiccation-tolerant cyanobacterium and its photosynthetic adaptation to extreme terrestrial habitat.</title>
        <authorList>
            <person name="Shang J."/>
        </authorList>
    </citation>
    <scope>NUCLEOTIDE SEQUENCE [LARGE SCALE GENOMIC DNA]</scope>
    <source>
        <strain evidence="1 2">CCNUN1</strain>
        <plasmid evidence="2">pnfsy05</plasmid>
    </source>
</reference>